<keyword evidence="10" id="KW-1185">Reference proteome</keyword>
<dbReference type="Proteomes" id="UP001501459">
    <property type="component" value="Unassembled WGS sequence"/>
</dbReference>
<dbReference type="Pfam" id="PF01032">
    <property type="entry name" value="FecCD"/>
    <property type="match status" value="1"/>
</dbReference>
<accession>A0ABN0Z652</accession>
<feature type="transmembrane region" description="Helical" evidence="8">
    <location>
        <begin position="205"/>
        <end position="223"/>
    </location>
</feature>
<dbReference type="PANTHER" id="PTHR30472">
    <property type="entry name" value="FERRIC ENTEROBACTIN TRANSPORT SYSTEM PERMEASE PROTEIN"/>
    <property type="match status" value="1"/>
</dbReference>
<feature type="transmembrane region" description="Helical" evidence="8">
    <location>
        <begin position="162"/>
        <end position="185"/>
    </location>
</feature>
<reference evidence="9 10" key="1">
    <citation type="journal article" date="2019" name="Int. J. Syst. Evol. Microbiol.">
        <title>The Global Catalogue of Microorganisms (GCM) 10K type strain sequencing project: providing services to taxonomists for standard genome sequencing and annotation.</title>
        <authorList>
            <consortium name="The Broad Institute Genomics Platform"/>
            <consortium name="The Broad Institute Genome Sequencing Center for Infectious Disease"/>
            <person name="Wu L."/>
            <person name="Ma J."/>
        </authorList>
    </citation>
    <scope>NUCLEOTIDE SEQUENCE [LARGE SCALE GENOMIC DNA]</scope>
    <source>
        <strain evidence="9 10">JCM 12149</strain>
    </source>
</reference>
<evidence type="ECO:0000256" key="5">
    <source>
        <dbReference type="ARBA" id="ARBA00022692"/>
    </source>
</evidence>
<evidence type="ECO:0000256" key="3">
    <source>
        <dbReference type="ARBA" id="ARBA00022448"/>
    </source>
</evidence>
<feature type="transmembrane region" description="Helical" evidence="8">
    <location>
        <begin position="323"/>
        <end position="340"/>
    </location>
</feature>
<dbReference type="Gene3D" id="1.10.3470.10">
    <property type="entry name" value="ABC transporter involved in vitamin B12 uptake, BtuC"/>
    <property type="match status" value="1"/>
</dbReference>
<gene>
    <name evidence="9" type="ORF">GCM10008983_09010</name>
</gene>
<keyword evidence="4" id="KW-1003">Cell membrane</keyword>
<feature type="transmembrane region" description="Helical" evidence="8">
    <location>
        <begin position="128"/>
        <end position="150"/>
    </location>
</feature>
<sequence>MTNPYIPLGQKRQMRKVLAIIVLLLILIISAIIISMNVGEIRLSPWRVLQTFIGLGTADESLILFDFRLPRIVLSVLTGMGLAVSGCILQGISRNALADPGILGINAGAGLVVMLFIFFYSAPTDAPVFFLPVLALFGAGATALVIYTLAFKQAEGISPTRLVLTGVAVQAGISAAMIVMTLQLSPEDYQFVAVWMAGSVWGSNWSYVLALLPWILILVPYAMSKSSVLNTLNLGDMPAIGLGASIEKERRILLAAAVGLAGASVAVSGSIGFVGLIGPHLARQLVGSKHQYVIPVTALLGGLLLVVADTLGRWIMQPTEIPVGIVVAVIGAPYFLYLLARSRA</sequence>
<feature type="transmembrane region" description="Helical" evidence="8">
    <location>
        <begin position="72"/>
        <end position="89"/>
    </location>
</feature>
<protein>
    <submittedName>
        <fullName evidence="9">Iron ABC transporter permease</fullName>
    </submittedName>
</protein>
<comment type="subcellular location">
    <subcellularLocation>
        <location evidence="1">Cell membrane</location>
        <topology evidence="1">Multi-pass membrane protein</topology>
    </subcellularLocation>
</comment>
<evidence type="ECO:0000256" key="8">
    <source>
        <dbReference type="SAM" id="Phobius"/>
    </source>
</evidence>
<feature type="transmembrane region" description="Helical" evidence="8">
    <location>
        <begin position="101"/>
        <end position="122"/>
    </location>
</feature>
<organism evidence="9 10">
    <name type="scientific">Lentibacillus halophilus</name>
    <dbReference type="NCBI Taxonomy" id="295065"/>
    <lineage>
        <taxon>Bacteria</taxon>
        <taxon>Bacillati</taxon>
        <taxon>Bacillota</taxon>
        <taxon>Bacilli</taxon>
        <taxon>Bacillales</taxon>
        <taxon>Bacillaceae</taxon>
        <taxon>Lentibacillus</taxon>
    </lineage>
</organism>
<dbReference type="PANTHER" id="PTHR30472:SF64">
    <property type="entry name" value="IRON(3+)-HYDROXAMATE IMPORT SYSTEM PERMEASE PROTEIN FHUG"/>
    <property type="match status" value="1"/>
</dbReference>
<feature type="transmembrane region" description="Helical" evidence="8">
    <location>
        <begin position="17"/>
        <end position="38"/>
    </location>
</feature>
<keyword evidence="6 8" id="KW-1133">Transmembrane helix</keyword>
<evidence type="ECO:0000256" key="7">
    <source>
        <dbReference type="ARBA" id="ARBA00023136"/>
    </source>
</evidence>
<keyword evidence="7 8" id="KW-0472">Membrane</keyword>
<evidence type="ECO:0000313" key="9">
    <source>
        <dbReference type="EMBL" id="GAA0434607.1"/>
    </source>
</evidence>
<evidence type="ECO:0000313" key="10">
    <source>
        <dbReference type="Proteomes" id="UP001501459"/>
    </source>
</evidence>
<dbReference type="EMBL" id="BAAADM010000021">
    <property type="protein sequence ID" value="GAA0434607.1"/>
    <property type="molecule type" value="Genomic_DNA"/>
</dbReference>
<feature type="transmembrane region" description="Helical" evidence="8">
    <location>
        <begin position="292"/>
        <end position="311"/>
    </location>
</feature>
<keyword evidence="3" id="KW-0813">Transport</keyword>
<comment type="similarity">
    <text evidence="2">Belongs to the binding-protein-dependent transport system permease family. FecCD subfamily.</text>
</comment>
<evidence type="ECO:0000256" key="2">
    <source>
        <dbReference type="ARBA" id="ARBA00007935"/>
    </source>
</evidence>
<proteinExistence type="inferred from homology"/>
<evidence type="ECO:0000256" key="6">
    <source>
        <dbReference type="ARBA" id="ARBA00022989"/>
    </source>
</evidence>
<dbReference type="SUPFAM" id="SSF81345">
    <property type="entry name" value="ABC transporter involved in vitamin B12 uptake, BtuC"/>
    <property type="match status" value="1"/>
</dbReference>
<evidence type="ECO:0000256" key="1">
    <source>
        <dbReference type="ARBA" id="ARBA00004651"/>
    </source>
</evidence>
<dbReference type="RefSeq" id="WP_343751458.1">
    <property type="nucleotide sequence ID" value="NZ_BAAADM010000021.1"/>
</dbReference>
<feature type="transmembrane region" description="Helical" evidence="8">
    <location>
        <begin position="252"/>
        <end position="277"/>
    </location>
</feature>
<evidence type="ECO:0000256" key="4">
    <source>
        <dbReference type="ARBA" id="ARBA00022475"/>
    </source>
</evidence>
<name>A0ABN0Z652_9BACI</name>
<dbReference type="InterPro" id="IPR037294">
    <property type="entry name" value="ABC_BtuC-like"/>
</dbReference>
<keyword evidence="5 8" id="KW-0812">Transmembrane</keyword>
<comment type="caution">
    <text evidence="9">The sequence shown here is derived from an EMBL/GenBank/DDBJ whole genome shotgun (WGS) entry which is preliminary data.</text>
</comment>
<dbReference type="CDD" id="cd06550">
    <property type="entry name" value="TM_ABC_iron-siderophores_like"/>
    <property type="match status" value="1"/>
</dbReference>
<dbReference type="InterPro" id="IPR000522">
    <property type="entry name" value="ABC_transptr_permease_BtuC"/>
</dbReference>